<dbReference type="RefSeq" id="WP_377943615.1">
    <property type="nucleotide sequence ID" value="NZ_JBHUCX010000035.1"/>
</dbReference>
<dbReference type="Proteomes" id="UP001597079">
    <property type="component" value="Unassembled WGS sequence"/>
</dbReference>
<dbReference type="InterPro" id="IPR054491">
    <property type="entry name" value="MGH1-like_GH"/>
</dbReference>
<dbReference type="InterPro" id="IPR012341">
    <property type="entry name" value="6hp_glycosidase-like_sf"/>
</dbReference>
<accession>A0ABW4JH96</accession>
<feature type="domain" description="Mannosylglycerate hydrolase MGH1-like glycoside hydrolase" evidence="2">
    <location>
        <begin position="87"/>
        <end position="425"/>
    </location>
</feature>
<dbReference type="Pfam" id="PF03633">
    <property type="entry name" value="Glyco_hydro_65C"/>
    <property type="match status" value="1"/>
</dbReference>
<sequence>MILPLAKFRKYIDKFNEDDEETVIQEISNKDSWSWLQQNIPFFECPDQEIEEVYYFRWWTYRKHIKRTPDGFIITEFHPNVHWAGKHNSINCSAGHHFYEGRWLKESKAIFYDFATFWFRRGGSSRSYSTWLVDGIWNYCTVLGKYDLLIDLLADFVGNFRAWESSNLHSSGLFWSNDDRDAMEYSISGSGLRPTLNSYLFADAVAIAKTAELAGDSRLQEEFSHKSSEIKQLMLERLWDPMEEFFKVLPLGSHTAALTSWDFSNVDPSHNVREEIGFIPWYFNIPDIGYENAWTQLIDPNGFFAPFGPTTAERRHSRFMSEHSNHECLWNGPSWPFSTSQTLTAMANLLNNYDQKVVSLQDYLKELQVYARSHYRQVSSSKRICWIDENLHPFTGEWLARGILERWGWRTEKGGYERGKDYNHSTYCDLIISGLIGLRATDNDELLVINPLIPQGTWHYFCLDRVSYRGLDLTIMYDETGQRYGHGAGLFVFVNGKQRAYSPSIGKIEINLTKSAY</sequence>
<feature type="domain" description="Glycoside hydrolase family 65 C-terminal" evidence="1">
    <location>
        <begin position="443"/>
        <end position="498"/>
    </location>
</feature>
<dbReference type="InterPro" id="IPR008928">
    <property type="entry name" value="6-hairpin_glycosidase_sf"/>
</dbReference>
<dbReference type="InterPro" id="IPR005194">
    <property type="entry name" value="Glyco_hydro_65_C"/>
</dbReference>
<reference evidence="4" key="1">
    <citation type="journal article" date="2019" name="Int. J. Syst. Evol. Microbiol.">
        <title>The Global Catalogue of Microorganisms (GCM) 10K type strain sequencing project: providing services to taxonomists for standard genome sequencing and annotation.</title>
        <authorList>
            <consortium name="The Broad Institute Genomics Platform"/>
            <consortium name="The Broad Institute Genome Sequencing Center for Infectious Disease"/>
            <person name="Wu L."/>
            <person name="Ma J."/>
        </authorList>
    </citation>
    <scope>NUCLEOTIDE SEQUENCE [LARGE SCALE GENOMIC DNA]</scope>
    <source>
        <strain evidence="4">CGMCC 1.12286</strain>
    </source>
</reference>
<dbReference type="EMBL" id="JBHUCX010000035">
    <property type="protein sequence ID" value="MFD1675732.1"/>
    <property type="molecule type" value="Genomic_DNA"/>
</dbReference>
<dbReference type="Gene3D" id="1.50.10.10">
    <property type="match status" value="1"/>
</dbReference>
<evidence type="ECO:0000259" key="2">
    <source>
        <dbReference type="Pfam" id="PF22422"/>
    </source>
</evidence>
<comment type="caution">
    <text evidence="3">The sequence shown here is derived from an EMBL/GenBank/DDBJ whole genome shotgun (WGS) entry which is preliminary data.</text>
</comment>
<evidence type="ECO:0000313" key="3">
    <source>
        <dbReference type="EMBL" id="MFD1675732.1"/>
    </source>
</evidence>
<protein>
    <submittedName>
        <fullName evidence="3">Glycosyl hydrolase family 65 protein</fullName>
    </submittedName>
</protein>
<gene>
    <name evidence="3" type="ORF">ACFSB2_13605</name>
</gene>
<dbReference type="SUPFAM" id="SSF48208">
    <property type="entry name" value="Six-hairpin glycosidases"/>
    <property type="match status" value="1"/>
</dbReference>
<dbReference type="Pfam" id="PF22422">
    <property type="entry name" value="MGH1-like_GH"/>
    <property type="match status" value="1"/>
</dbReference>
<name>A0ABW4JH96_9BACL</name>
<evidence type="ECO:0000259" key="1">
    <source>
        <dbReference type="Pfam" id="PF03633"/>
    </source>
</evidence>
<organism evidence="3 4">
    <name type="scientific">Alicyclobacillus fodiniaquatilis</name>
    <dbReference type="NCBI Taxonomy" id="1661150"/>
    <lineage>
        <taxon>Bacteria</taxon>
        <taxon>Bacillati</taxon>
        <taxon>Bacillota</taxon>
        <taxon>Bacilli</taxon>
        <taxon>Bacillales</taxon>
        <taxon>Alicyclobacillaceae</taxon>
        <taxon>Alicyclobacillus</taxon>
    </lineage>
</organism>
<dbReference type="GO" id="GO:0016787">
    <property type="term" value="F:hydrolase activity"/>
    <property type="evidence" value="ECO:0007669"/>
    <property type="project" value="UniProtKB-KW"/>
</dbReference>
<keyword evidence="3" id="KW-0378">Hydrolase</keyword>
<keyword evidence="4" id="KW-1185">Reference proteome</keyword>
<evidence type="ECO:0000313" key="4">
    <source>
        <dbReference type="Proteomes" id="UP001597079"/>
    </source>
</evidence>
<proteinExistence type="predicted"/>